<dbReference type="Gene3D" id="3.40.630.30">
    <property type="match status" value="1"/>
</dbReference>
<dbReference type="InterPro" id="IPR000182">
    <property type="entry name" value="GNAT_dom"/>
</dbReference>
<protein>
    <submittedName>
        <fullName evidence="4">Acetyltransferase</fullName>
    </submittedName>
</protein>
<evidence type="ECO:0000256" key="1">
    <source>
        <dbReference type="ARBA" id="ARBA00022679"/>
    </source>
</evidence>
<dbReference type="PANTHER" id="PTHR43877:SF2">
    <property type="entry name" value="AMINOALKYLPHOSPHONATE N-ACETYLTRANSFERASE-RELATED"/>
    <property type="match status" value="1"/>
</dbReference>
<feature type="domain" description="N-acetyltransferase" evidence="3">
    <location>
        <begin position="3"/>
        <end position="149"/>
    </location>
</feature>
<proteinExistence type="predicted"/>
<organism evidence="4 5">
    <name type="scientific">Veronia pacifica</name>
    <dbReference type="NCBI Taxonomy" id="1080227"/>
    <lineage>
        <taxon>Bacteria</taxon>
        <taxon>Pseudomonadati</taxon>
        <taxon>Pseudomonadota</taxon>
        <taxon>Gammaproteobacteria</taxon>
        <taxon>Vibrionales</taxon>
        <taxon>Vibrionaceae</taxon>
        <taxon>Veronia</taxon>
    </lineage>
</organism>
<evidence type="ECO:0000313" key="4">
    <source>
        <dbReference type="EMBL" id="ODA34052.1"/>
    </source>
</evidence>
<dbReference type="InterPro" id="IPR016181">
    <property type="entry name" value="Acyl_CoA_acyltransferase"/>
</dbReference>
<dbReference type="GO" id="GO:0016747">
    <property type="term" value="F:acyltransferase activity, transferring groups other than amino-acyl groups"/>
    <property type="evidence" value="ECO:0007669"/>
    <property type="project" value="InterPro"/>
</dbReference>
<dbReference type="AlphaFoldDB" id="A0A1C3ELE2"/>
<dbReference type="OrthoDB" id="9792929at2"/>
<dbReference type="RefSeq" id="WP_068901155.1">
    <property type="nucleotide sequence ID" value="NZ_JBHUIF010000013.1"/>
</dbReference>
<dbReference type="STRING" id="1080227.A8L45_08385"/>
<accession>A0A1C3ELE2</accession>
<comment type="caution">
    <text evidence="4">The sequence shown here is derived from an EMBL/GenBank/DDBJ whole genome shotgun (WGS) entry which is preliminary data.</text>
</comment>
<evidence type="ECO:0000259" key="3">
    <source>
        <dbReference type="PROSITE" id="PS51186"/>
    </source>
</evidence>
<dbReference type="Proteomes" id="UP000094936">
    <property type="component" value="Unassembled WGS sequence"/>
</dbReference>
<name>A0A1C3ELE2_9GAMM</name>
<dbReference type="InterPro" id="IPR050832">
    <property type="entry name" value="Bact_Acetyltransf"/>
</dbReference>
<dbReference type="PANTHER" id="PTHR43877">
    <property type="entry name" value="AMINOALKYLPHOSPHONATE N-ACETYLTRANSFERASE-RELATED-RELATED"/>
    <property type="match status" value="1"/>
</dbReference>
<sequence>MEYQITKATLEDAEHIAQLFDAYRVFYQQESDVRLAESFIFERLKNYESVIFVARSINGEWLGFTQLYPSFSSVSAHRIWILNDLFVAETARRLGVGKQLMNAAKHFANETGAMGIALETAEDNHSAQALYESLGYQQTGGVYHYFLTL</sequence>
<evidence type="ECO:0000256" key="2">
    <source>
        <dbReference type="ARBA" id="ARBA00023315"/>
    </source>
</evidence>
<reference evidence="4 5" key="1">
    <citation type="submission" date="2016-05" db="EMBL/GenBank/DDBJ databases">
        <title>Genomic Taxonomy of the Vibrionaceae.</title>
        <authorList>
            <person name="Gomez-Gil B."/>
            <person name="Enciso-Ibarra J."/>
        </authorList>
    </citation>
    <scope>NUCLEOTIDE SEQUENCE [LARGE SCALE GENOMIC DNA]</scope>
    <source>
        <strain evidence="4 5">CAIM 1920</strain>
    </source>
</reference>
<gene>
    <name evidence="4" type="ORF">A8L45_08385</name>
</gene>
<dbReference type="Pfam" id="PF00583">
    <property type="entry name" value="Acetyltransf_1"/>
    <property type="match status" value="1"/>
</dbReference>
<evidence type="ECO:0000313" key="5">
    <source>
        <dbReference type="Proteomes" id="UP000094936"/>
    </source>
</evidence>
<dbReference type="SUPFAM" id="SSF55729">
    <property type="entry name" value="Acyl-CoA N-acyltransferases (Nat)"/>
    <property type="match status" value="1"/>
</dbReference>
<dbReference type="EMBL" id="LYBM01000011">
    <property type="protein sequence ID" value="ODA34052.1"/>
    <property type="molecule type" value="Genomic_DNA"/>
</dbReference>
<keyword evidence="2" id="KW-0012">Acyltransferase</keyword>
<dbReference type="CDD" id="cd04301">
    <property type="entry name" value="NAT_SF"/>
    <property type="match status" value="1"/>
</dbReference>
<dbReference type="PROSITE" id="PS51186">
    <property type="entry name" value="GNAT"/>
    <property type="match status" value="1"/>
</dbReference>
<keyword evidence="5" id="KW-1185">Reference proteome</keyword>
<keyword evidence="1 4" id="KW-0808">Transferase</keyword>